<evidence type="ECO:0000259" key="4">
    <source>
        <dbReference type="PROSITE" id="PS50075"/>
    </source>
</evidence>
<dbReference type="PANTHER" id="PTHR45681:SF6">
    <property type="entry name" value="POLYKETIDE SYNTHASE 37"/>
    <property type="match status" value="1"/>
</dbReference>
<dbReference type="Gene3D" id="1.10.1200.10">
    <property type="entry name" value="ACP-like"/>
    <property type="match status" value="1"/>
</dbReference>
<dbReference type="PROSITE" id="PS50075">
    <property type="entry name" value="CARRIER"/>
    <property type="match status" value="1"/>
</dbReference>
<keyword evidence="3" id="KW-0808">Transferase</keyword>
<keyword evidence="2" id="KW-0597">Phosphoprotein</keyword>
<dbReference type="CDD" id="cd02440">
    <property type="entry name" value="AdoMet_MTases"/>
    <property type="match status" value="1"/>
</dbReference>
<evidence type="ECO:0000256" key="3">
    <source>
        <dbReference type="ARBA" id="ARBA00022679"/>
    </source>
</evidence>
<dbReference type="GO" id="GO:0016740">
    <property type="term" value="F:transferase activity"/>
    <property type="evidence" value="ECO:0007669"/>
    <property type="project" value="UniProtKB-KW"/>
</dbReference>
<dbReference type="InterPro" id="IPR009081">
    <property type="entry name" value="PP-bd_ACP"/>
</dbReference>
<gene>
    <name evidence="5" type="ORF">PCL_00887</name>
</gene>
<dbReference type="Pfam" id="PF08242">
    <property type="entry name" value="Methyltransf_12"/>
    <property type="match status" value="1"/>
</dbReference>
<dbReference type="Gene3D" id="3.40.50.150">
    <property type="entry name" value="Vaccinia Virus protein VP39"/>
    <property type="match status" value="1"/>
</dbReference>
<dbReference type="SMART" id="SM00823">
    <property type="entry name" value="PKS_PP"/>
    <property type="match status" value="1"/>
</dbReference>
<dbReference type="AlphaFoldDB" id="A0A2U3E410"/>
<evidence type="ECO:0000313" key="5">
    <source>
        <dbReference type="EMBL" id="PWI69240.1"/>
    </source>
</evidence>
<keyword evidence="1" id="KW-0596">Phosphopantetheine</keyword>
<dbReference type="InterPro" id="IPR041068">
    <property type="entry name" value="HTH_51"/>
</dbReference>
<evidence type="ECO:0000313" key="6">
    <source>
        <dbReference type="Proteomes" id="UP000245956"/>
    </source>
</evidence>
<dbReference type="InterPro" id="IPR036736">
    <property type="entry name" value="ACP-like_sf"/>
</dbReference>
<reference evidence="5 6" key="1">
    <citation type="journal article" date="2016" name="Front. Microbiol.">
        <title>Genome and transcriptome sequences reveal the specific parasitism of the nematophagous Purpureocillium lilacinum 36-1.</title>
        <authorList>
            <person name="Xie J."/>
            <person name="Li S."/>
            <person name="Mo C."/>
            <person name="Xiao X."/>
            <person name="Peng D."/>
            <person name="Wang G."/>
            <person name="Xiao Y."/>
        </authorList>
    </citation>
    <scope>NUCLEOTIDE SEQUENCE [LARGE SCALE GENOMIC DNA]</scope>
    <source>
        <strain evidence="5 6">36-1</strain>
    </source>
</reference>
<dbReference type="InterPro" id="IPR013217">
    <property type="entry name" value="Methyltransf_12"/>
</dbReference>
<evidence type="ECO:0000256" key="2">
    <source>
        <dbReference type="ARBA" id="ARBA00022553"/>
    </source>
</evidence>
<dbReference type="Proteomes" id="UP000245956">
    <property type="component" value="Unassembled WGS sequence"/>
</dbReference>
<dbReference type="EMBL" id="LCWV01000012">
    <property type="protein sequence ID" value="PWI69240.1"/>
    <property type="molecule type" value="Genomic_DNA"/>
</dbReference>
<feature type="domain" description="Carrier" evidence="4">
    <location>
        <begin position="1"/>
        <end position="76"/>
    </location>
</feature>
<dbReference type="InterPro" id="IPR050444">
    <property type="entry name" value="Polyketide_Synthase"/>
</dbReference>
<comment type="caution">
    <text evidence="5">The sequence shown here is derived from an EMBL/GenBank/DDBJ whole genome shotgun (WGS) entry which is preliminary data.</text>
</comment>
<dbReference type="PANTHER" id="PTHR45681">
    <property type="entry name" value="POLYKETIDE SYNTHASE 44-RELATED"/>
    <property type="match status" value="1"/>
</dbReference>
<proteinExistence type="predicted"/>
<dbReference type="GO" id="GO:0031177">
    <property type="term" value="F:phosphopantetheine binding"/>
    <property type="evidence" value="ECO:0007669"/>
    <property type="project" value="InterPro"/>
</dbReference>
<organism evidence="5 6">
    <name type="scientific">Purpureocillium lilacinum</name>
    <name type="common">Paecilomyces lilacinus</name>
    <dbReference type="NCBI Taxonomy" id="33203"/>
    <lineage>
        <taxon>Eukaryota</taxon>
        <taxon>Fungi</taxon>
        <taxon>Dikarya</taxon>
        <taxon>Ascomycota</taxon>
        <taxon>Pezizomycotina</taxon>
        <taxon>Sordariomycetes</taxon>
        <taxon>Hypocreomycetidae</taxon>
        <taxon>Hypocreales</taxon>
        <taxon>Ophiocordycipitaceae</taxon>
        <taxon>Purpureocillium</taxon>
    </lineage>
</organism>
<accession>A0A2U3E410</accession>
<dbReference type="Pfam" id="PF18558">
    <property type="entry name" value="HTH_51"/>
    <property type="match status" value="1"/>
</dbReference>
<dbReference type="InterPro" id="IPR029063">
    <property type="entry name" value="SAM-dependent_MTases_sf"/>
</dbReference>
<dbReference type="SUPFAM" id="SSF47336">
    <property type="entry name" value="ACP-like"/>
    <property type="match status" value="1"/>
</dbReference>
<name>A0A2U3E410_PURLI</name>
<protein>
    <recommendedName>
        <fullName evidence="4">Carrier domain-containing protein</fullName>
    </recommendedName>
</protein>
<dbReference type="Pfam" id="PF00550">
    <property type="entry name" value="PP-binding"/>
    <property type="match status" value="1"/>
</dbReference>
<sequence>MSAPVEDFRSAIATELGLEPGAISSDVTFEDLGLDPMAAMEVLEIVNDRTGIEFPASLFRDCRCLSDIGKRTASNGIIGRPLANSMPAPRSSPVHAAYSCTTALAGRYAKEAGVADFWTNVYPSQRRLVLAYVFEAFSRLAQPLGQMIPGTPFPIPGHVLTRHAKLMQTLLDILVDGGLVERIGTKLLRTSAAVDLTSSSALYQKILHDFPQHSDTHRLLNITGSKLAGCLTGSMDPIKLLFGSSLGRDMLFEFYTNAPMSIAASKQLSDVFERVFISSREPIEILEIGAGFGGTTKFVLDMLIRSGIRFKYTFTDISSSFFKTAKKRYAQLNLGGSIIEYEVLDVEKPIPDKFRGRFHAVLSTNCIHATKNLQLSCTNARQLLRPGGFFSVVEFSTRLYWLDLVFGLLDGWWLFDDGRSHCIAEEAFWMKNMQAAGFSDVIWTKTLVDGKRPNPQVIVATTV</sequence>
<dbReference type="InterPro" id="IPR020806">
    <property type="entry name" value="PKS_PP-bd"/>
</dbReference>
<evidence type="ECO:0000256" key="1">
    <source>
        <dbReference type="ARBA" id="ARBA00022450"/>
    </source>
</evidence>
<dbReference type="SUPFAM" id="SSF53335">
    <property type="entry name" value="S-adenosyl-L-methionine-dependent methyltransferases"/>
    <property type="match status" value="1"/>
</dbReference>